<evidence type="ECO:0000259" key="2">
    <source>
        <dbReference type="Pfam" id="PF18962"/>
    </source>
</evidence>
<reference evidence="3 4" key="1">
    <citation type="submission" date="2019-08" db="EMBL/GenBank/DDBJ databases">
        <title>Formosa sediminis sp. nov., isolated from marine sediment.</title>
        <authorList>
            <person name="Cao W.R."/>
        </authorList>
    </citation>
    <scope>NUCLEOTIDE SEQUENCE [LARGE SCALE GENOMIC DNA]</scope>
    <source>
        <strain evidence="3 4">1494</strain>
    </source>
</reference>
<dbReference type="Pfam" id="PF18962">
    <property type="entry name" value="Por_Secre_tail"/>
    <property type="match status" value="1"/>
</dbReference>
<evidence type="ECO:0000313" key="3">
    <source>
        <dbReference type="EMBL" id="TYA57925.1"/>
    </source>
</evidence>
<dbReference type="EMBL" id="VSFC01000021">
    <property type="protein sequence ID" value="TYA57925.1"/>
    <property type="molecule type" value="Genomic_DNA"/>
</dbReference>
<keyword evidence="4" id="KW-1185">Reference proteome</keyword>
<comment type="caution">
    <text evidence="3">The sequence shown here is derived from an EMBL/GenBank/DDBJ whole genome shotgun (WGS) entry which is preliminary data.</text>
</comment>
<evidence type="ECO:0000256" key="1">
    <source>
        <dbReference type="ARBA" id="ARBA00022729"/>
    </source>
</evidence>
<sequence>MTYTVEYTTSDSECASSSIQDVTVLPAEDASFTMTPTCDGATAEITGDTGGTFAFNPEPGDGATIDSETGTVTGGSLGSTYTIEYTTSGPCPATTSQTISVEDLENPVAMCNNMTVMLDSNGMYVLTEEDINALGMDSTDNCGIESITVSTNSFTCDDIGDVTITLTVTDFGGNTSTCEAIITIDGEIPTVEITETPLSVFCQGVTLTAESPGTVTYLWSTGETTESIVVFENGTYGLTVTSETNCSSYIEYTVSSIEEGTPISEYAIFASNEVYLHGNNVVQSGGVGVGSLNGEIKLHQNSHISEFGQATTFTLNQGSTINNQINDVANPILPNFIYNTLSNSASPSVTISNGDTQTLDGDVYDQIWVREGATVIFSQPNVYVNRIKTSEDANIEFAGCTNVYVNSLFMLAKYGTINSYGNSVTFYVNNDIHVEKGSNVHATMYSNSGQILAKGSNVNSNNPEPTYMTGLFIANKVHGLNNVFWNADVICNPCQGTEPDGGRINNFDVTSWPNPSDTVFNLRLITEDLMNNATIEVFDMNNKLVHTNKFRPEQAYSFGSRLDGGVYIVKISQANNTKIIRLVKF</sequence>
<dbReference type="Gene3D" id="2.60.40.10">
    <property type="entry name" value="Immunoglobulins"/>
    <property type="match status" value="1"/>
</dbReference>
<feature type="domain" description="Secretion system C-terminal sorting" evidence="2">
    <location>
        <begin position="512"/>
        <end position="579"/>
    </location>
</feature>
<organism evidence="3 4">
    <name type="scientific">Formosa maritima</name>
    <dbReference type="NCBI Taxonomy" id="2592046"/>
    <lineage>
        <taxon>Bacteria</taxon>
        <taxon>Pseudomonadati</taxon>
        <taxon>Bacteroidota</taxon>
        <taxon>Flavobacteriia</taxon>
        <taxon>Flavobacteriales</taxon>
        <taxon>Flavobacteriaceae</taxon>
        <taxon>Formosa</taxon>
    </lineage>
</organism>
<protein>
    <submittedName>
        <fullName evidence="3">T9SS type A sorting domain-containing protein</fullName>
    </submittedName>
</protein>
<keyword evidence="1" id="KW-0732">Signal</keyword>
<name>A0A5D0GG01_9FLAO</name>
<dbReference type="AlphaFoldDB" id="A0A5D0GG01"/>
<dbReference type="InterPro" id="IPR013783">
    <property type="entry name" value="Ig-like_fold"/>
</dbReference>
<dbReference type="Proteomes" id="UP000324550">
    <property type="component" value="Unassembled WGS sequence"/>
</dbReference>
<dbReference type="NCBIfam" id="TIGR04183">
    <property type="entry name" value="Por_Secre_tail"/>
    <property type="match status" value="1"/>
</dbReference>
<accession>A0A5D0GG01</accession>
<proteinExistence type="predicted"/>
<dbReference type="InterPro" id="IPR026444">
    <property type="entry name" value="Secre_tail"/>
</dbReference>
<evidence type="ECO:0000313" key="4">
    <source>
        <dbReference type="Proteomes" id="UP000324550"/>
    </source>
</evidence>
<gene>
    <name evidence="3" type="ORF">FVF61_04415</name>
</gene>